<reference evidence="3" key="1">
    <citation type="submission" date="2023-10" db="EMBL/GenBank/DDBJ databases">
        <title>Genome assembly of Pristionchus species.</title>
        <authorList>
            <person name="Yoshida K."/>
            <person name="Sommer R.J."/>
        </authorList>
    </citation>
    <scope>NUCLEOTIDE SEQUENCE</scope>
    <source>
        <strain evidence="3">RS5133</strain>
    </source>
</reference>
<protein>
    <submittedName>
        <fullName evidence="3">Uncharacterized protein</fullName>
    </submittedName>
</protein>
<feature type="region of interest" description="Disordered" evidence="1">
    <location>
        <begin position="70"/>
        <end position="92"/>
    </location>
</feature>
<evidence type="ECO:0000256" key="1">
    <source>
        <dbReference type="SAM" id="MobiDB-lite"/>
    </source>
</evidence>
<evidence type="ECO:0000256" key="2">
    <source>
        <dbReference type="SAM" id="Phobius"/>
    </source>
</evidence>
<keyword evidence="2" id="KW-0472">Membrane</keyword>
<sequence>KIMADKKSTTPVPLPAVLYRNAPLQPTPYYEIEQPQSNLFTAILIALLGFITVSIIAICLWYRICRHHPAWSTRPHRPPVNPDSPDALIVEK</sequence>
<proteinExistence type="predicted"/>
<gene>
    <name evidence="3" type="ORF">PFISCL1PPCAC_11275</name>
</gene>
<dbReference type="Proteomes" id="UP001432322">
    <property type="component" value="Unassembled WGS sequence"/>
</dbReference>
<comment type="caution">
    <text evidence="3">The sequence shown here is derived from an EMBL/GenBank/DDBJ whole genome shotgun (WGS) entry which is preliminary data.</text>
</comment>
<name>A0AAV5VNR0_9BILA</name>
<feature type="non-terminal residue" evidence="3">
    <location>
        <position position="1"/>
    </location>
</feature>
<dbReference type="AlphaFoldDB" id="A0AAV5VNR0"/>
<keyword evidence="2" id="KW-0812">Transmembrane</keyword>
<keyword evidence="2" id="KW-1133">Transmembrane helix</keyword>
<keyword evidence="4" id="KW-1185">Reference proteome</keyword>
<evidence type="ECO:0000313" key="3">
    <source>
        <dbReference type="EMBL" id="GMT19978.1"/>
    </source>
</evidence>
<accession>A0AAV5VNR0</accession>
<feature type="transmembrane region" description="Helical" evidence="2">
    <location>
        <begin position="39"/>
        <end position="62"/>
    </location>
</feature>
<evidence type="ECO:0000313" key="4">
    <source>
        <dbReference type="Proteomes" id="UP001432322"/>
    </source>
</evidence>
<dbReference type="EMBL" id="BTSY01000003">
    <property type="protein sequence ID" value="GMT19978.1"/>
    <property type="molecule type" value="Genomic_DNA"/>
</dbReference>
<organism evidence="3 4">
    <name type="scientific">Pristionchus fissidentatus</name>
    <dbReference type="NCBI Taxonomy" id="1538716"/>
    <lineage>
        <taxon>Eukaryota</taxon>
        <taxon>Metazoa</taxon>
        <taxon>Ecdysozoa</taxon>
        <taxon>Nematoda</taxon>
        <taxon>Chromadorea</taxon>
        <taxon>Rhabditida</taxon>
        <taxon>Rhabditina</taxon>
        <taxon>Diplogasteromorpha</taxon>
        <taxon>Diplogasteroidea</taxon>
        <taxon>Neodiplogasteridae</taxon>
        <taxon>Pristionchus</taxon>
    </lineage>
</organism>